<organism evidence="3 4">
    <name type="scientific">Saccharomycodes ludwigii</name>
    <dbReference type="NCBI Taxonomy" id="36035"/>
    <lineage>
        <taxon>Eukaryota</taxon>
        <taxon>Fungi</taxon>
        <taxon>Dikarya</taxon>
        <taxon>Ascomycota</taxon>
        <taxon>Saccharomycotina</taxon>
        <taxon>Saccharomycetes</taxon>
        <taxon>Saccharomycodales</taxon>
        <taxon>Saccharomycodaceae</taxon>
        <taxon>Saccharomycodes</taxon>
    </lineage>
</organism>
<dbReference type="InterPro" id="IPR057511">
    <property type="entry name" value="WH_GDS1"/>
</dbReference>
<feature type="compositionally biased region" description="Low complexity" evidence="1">
    <location>
        <begin position="220"/>
        <end position="229"/>
    </location>
</feature>
<dbReference type="OrthoDB" id="3972826at2759"/>
<reference evidence="4" key="1">
    <citation type="submission" date="2018-06" db="EMBL/GenBank/DDBJ databases">
        <authorList>
            <person name="Guldener U."/>
        </authorList>
    </citation>
    <scope>NUCLEOTIDE SEQUENCE [LARGE SCALE GENOMIC DNA]</scope>
    <source>
        <strain evidence="4">UTAD17</strain>
    </source>
</reference>
<feature type="region of interest" description="Disordered" evidence="1">
    <location>
        <begin position="572"/>
        <end position="605"/>
    </location>
</feature>
<feature type="compositionally biased region" description="Basic and acidic residues" evidence="1">
    <location>
        <begin position="248"/>
        <end position="257"/>
    </location>
</feature>
<gene>
    <name evidence="3" type="ORF">SCODWIG_03916</name>
</gene>
<evidence type="ECO:0000313" key="4">
    <source>
        <dbReference type="Proteomes" id="UP000262825"/>
    </source>
</evidence>
<keyword evidence="4" id="KW-1185">Reference proteome</keyword>
<sequence>MALANSLPLGIPTSSTENVVIHNSNSPVFDATTSLVTPITKNAATTTITRTSDTLTSNTPSPKGLISADVKPKKKTSTKQPAPISDISKNIPVTGEKPRPKKDSPPMEDDVLYQVFVILHDYDFEEKGMTVKQMCDHLSERHPAMSQLSTKLSNLISAKLNAYVKKEEKGEKTLFYALSREWADTSPRRMVYIYRGILAPDYQKHARALSKKFQEEQLQLQLQQQQQQQSAEQGNSNSFTGKNFSDTGSKKGNENKKNKSATKNANTKDITNAEGIVDSKPAKNSDDENDTTSMSSVKKQSTKTKNSNSIIRQAKREMASQPASSLENGLSLAAQSTLVDSKNSGKFVRSLSVTESKDLYPLVGAKSSSFSLPNGVSRFSLGIGNKFSNLPLDSFNIPHALIDDDDDNADNVDGYNVIKSDKKTVDGSNDKNTSSVLEDGEGDNNDEFDYMDGVLGDKRSSINQLTDKSSLKSVKLLGKTSSAICARSDNSSPGKYVTAAAAAPRLTRGGLTYYNINMNNNNGNISGNSAINSPKIAATIAAIQKAVVSQSPVVTTENSFTISRLNIHKNSEKDKVPTTFPRSPSTSNNTDVFNSASASTTSTSNGSLTGFNSFSSKATTPDPVCSKWLQIVRDGFLNEDIIQPENVSLDELDDLFD</sequence>
<protein>
    <recommendedName>
        <fullName evidence="2">GDS1 winged helix domain-containing protein</fullName>
    </recommendedName>
</protein>
<feature type="compositionally biased region" description="Low complexity" evidence="1">
    <location>
        <begin position="593"/>
        <end position="605"/>
    </location>
</feature>
<feature type="domain" description="GDS1 winged helix" evidence="2">
    <location>
        <begin position="104"/>
        <end position="200"/>
    </location>
</feature>
<dbReference type="AlphaFoldDB" id="A0A376BC72"/>
<evidence type="ECO:0000259" key="2">
    <source>
        <dbReference type="Pfam" id="PF25318"/>
    </source>
</evidence>
<feature type="compositionally biased region" description="Low complexity" evidence="1">
    <location>
        <begin position="291"/>
        <end position="309"/>
    </location>
</feature>
<dbReference type="EMBL" id="UFAJ01001195">
    <property type="protein sequence ID" value="SSD62154.1"/>
    <property type="molecule type" value="Genomic_DNA"/>
</dbReference>
<dbReference type="Pfam" id="PF25318">
    <property type="entry name" value="WHD_GDS1"/>
    <property type="match status" value="1"/>
</dbReference>
<feature type="compositionally biased region" description="Basic and acidic residues" evidence="1">
    <location>
        <begin position="96"/>
        <end position="105"/>
    </location>
</feature>
<name>A0A376BC72_9ASCO</name>
<evidence type="ECO:0000313" key="3">
    <source>
        <dbReference type="EMBL" id="SSD62154.1"/>
    </source>
</evidence>
<feature type="region of interest" description="Disordered" evidence="1">
    <location>
        <begin position="51"/>
        <end position="107"/>
    </location>
</feature>
<dbReference type="Proteomes" id="UP000262825">
    <property type="component" value="Unassembled WGS sequence"/>
</dbReference>
<evidence type="ECO:0000256" key="1">
    <source>
        <dbReference type="SAM" id="MobiDB-lite"/>
    </source>
</evidence>
<feature type="region of interest" description="Disordered" evidence="1">
    <location>
        <begin position="220"/>
        <end position="323"/>
    </location>
</feature>
<feature type="compositionally biased region" description="Polar residues" evidence="1">
    <location>
        <begin position="230"/>
        <end position="247"/>
    </location>
</feature>
<feature type="compositionally biased region" description="Polar residues" evidence="1">
    <location>
        <begin position="580"/>
        <end position="592"/>
    </location>
</feature>
<feature type="region of interest" description="Disordered" evidence="1">
    <location>
        <begin position="421"/>
        <end position="444"/>
    </location>
</feature>
<dbReference type="VEuPathDB" id="FungiDB:SCODWIG_03916"/>
<accession>A0A376BC72</accession>
<feature type="compositionally biased region" description="Low complexity" evidence="1">
    <location>
        <begin position="51"/>
        <end position="60"/>
    </location>
</feature>
<proteinExistence type="predicted"/>